<dbReference type="EMBL" id="CAHP01000005">
    <property type="protein sequence ID" value="CCG39932.1"/>
    <property type="molecule type" value="Genomic_DNA"/>
</dbReference>
<evidence type="ECO:0000256" key="1">
    <source>
        <dbReference type="SAM" id="Coils"/>
    </source>
</evidence>
<name>H8FNJ4_MAGML</name>
<gene>
    <name evidence="2" type="ORF">PHAMO_130002</name>
</gene>
<keyword evidence="1" id="KW-0175">Coiled coil</keyword>
<dbReference type="RefSeq" id="WP_002725778.1">
    <property type="nucleotide sequence ID" value="NZ_CAHP01000005.1"/>
</dbReference>
<organism evidence="2 3">
    <name type="scientific">Magnetospirillum molischianum DSM 120</name>
    <dbReference type="NCBI Taxonomy" id="1150626"/>
    <lineage>
        <taxon>Bacteria</taxon>
        <taxon>Pseudomonadati</taxon>
        <taxon>Pseudomonadota</taxon>
        <taxon>Alphaproteobacteria</taxon>
        <taxon>Rhodospirillales</taxon>
        <taxon>Rhodospirillaceae</taxon>
        <taxon>Magnetospirillum</taxon>
    </lineage>
</organism>
<dbReference type="Proteomes" id="UP000004169">
    <property type="component" value="Unassembled WGS sequence"/>
</dbReference>
<dbReference type="AlphaFoldDB" id="H8FNJ4"/>
<dbReference type="STRING" id="1150626.PHAMO_130002"/>
<evidence type="ECO:0000313" key="3">
    <source>
        <dbReference type="Proteomes" id="UP000004169"/>
    </source>
</evidence>
<keyword evidence="3" id="KW-1185">Reference proteome</keyword>
<feature type="coiled-coil region" evidence="1">
    <location>
        <begin position="6"/>
        <end position="33"/>
    </location>
</feature>
<sequence>MTTTPAEILARQKAKLEAQLAKVTAQETALTKDPTLILKTAAADPVLGSAVVQAVYTATGKVALRRRLRISPCFYKENFKSLKISFVFTKKILNH</sequence>
<accession>H8FNJ4</accession>
<protein>
    <submittedName>
        <fullName evidence="2">Uncharacterized protein</fullName>
    </submittedName>
</protein>
<reference evidence="2 3" key="1">
    <citation type="journal article" date="2012" name="J. Bacteriol.">
        <title>Draft Genome Sequence of the Purple Photosynthetic Bacterium Phaeospirillum molischianum DSM120, a Particularly Versatile Bacterium.</title>
        <authorList>
            <person name="Duquesne K."/>
            <person name="Prima V."/>
            <person name="Ji B."/>
            <person name="Rouy Z."/>
            <person name="Medigue C."/>
            <person name="Talla E."/>
            <person name="Sturgis J.N."/>
        </authorList>
    </citation>
    <scope>NUCLEOTIDE SEQUENCE [LARGE SCALE GENOMIC DNA]</scope>
    <source>
        <strain evidence="3">DSM120</strain>
    </source>
</reference>
<evidence type="ECO:0000313" key="2">
    <source>
        <dbReference type="EMBL" id="CCG39932.1"/>
    </source>
</evidence>
<proteinExistence type="predicted"/>
<comment type="caution">
    <text evidence="2">The sequence shown here is derived from an EMBL/GenBank/DDBJ whole genome shotgun (WGS) entry which is preliminary data.</text>
</comment>